<dbReference type="Pfam" id="PF08241">
    <property type="entry name" value="Methyltransf_11"/>
    <property type="match status" value="1"/>
</dbReference>
<accession>A0ABP4HGB8</accession>
<reference evidence="3" key="1">
    <citation type="journal article" date="2019" name="Int. J. Syst. Evol. Microbiol.">
        <title>The Global Catalogue of Microorganisms (GCM) 10K type strain sequencing project: providing services to taxonomists for standard genome sequencing and annotation.</title>
        <authorList>
            <consortium name="The Broad Institute Genomics Platform"/>
            <consortium name="The Broad Institute Genome Sequencing Center for Infectious Disease"/>
            <person name="Wu L."/>
            <person name="Ma J."/>
        </authorList>
    </citation>
    <scope>NUCLEOTIDE SEQUENCE [LARGE SCALE GENOMIC DNA]</scope>
    <source>
        <strain evidence="3">JCM 13004</strain>
    </source>
</reference>
<keyword evidence="3" id="KW-1185">Reference proteome</keyword>
<name>A0ABP4HGB8_9ACTN</name>
<dbReference type="EMBL" id="BAAALF010000167">
    <property type="protein sequence ID" value="GAA1264950.1"/>
    <property type="molecule type" value="Genomic_DNA"/>
</dbReference>
<sequence>MTATPADARRVAEEYRIAREVPRAGLAQWREAIAAAADLGPGRTVLDVGAGTGAFATALRDWFGVRVLAIEPAPAMRALIPADERIEVLAGHAEALPVPDGCADAAWLGSVVHHLSDLAATARELRRALKPGAPVLIRNSFPGRCAGDLRVRYFPESERIVAGYPTVDEVCSAFAPAGFRRVSLRPLAQQSAPSLADFAASIRRDADAKLRGLTDEEFGDGMARLRAAVAADPAQPATSWLDLLVLA</sequence>
<dbReference type="PANTHER" id="PTHR43591">
    <property type="entry name" value="METHYLTRANSFERASE"/>
    <property type="match status" value="1"/>
</dbReference>
<protein>
    <recommendedName>
        <fullName evidence="1">Methyltransferase type 11 domain-containing protein</fullName>
    </recommendedName>
</protein>
<dbReference type="InterPro" id="IPR013216">
    <property type="entry name" value="Methyltransf_11"/>
</dbReference>
<evidence type="ECO:0000313" key="2">
    <source>
        <dbReference type="EMBL" id="GAA1264950.1"/>
    </source>
</evidence>
<dbReference type="Gene3D" id="3.40.50.150">
    <property type="entry name" value="Vaccinia Virus protein VP39"/>
    <property type="match status" value="1"/>
</dbReference>
<dbReference type="SUPFAM" id="SSF53335">
    <property type="entry name" value="S-adenosyl-L-methionine-dependent methyltransferases"/>
    <property type="match status" value="1"/>
</dbReference>
<evidence type="ECO:0000313" key="3">
    <source>
        <dbReference type="Proteomes" id="UP001500037"/>
    </source>
</evidence>
<dbReference type="RefSeq" id="WP_344445492.1">
    <property type="nucleotide sequence ID" value="NZ_BAAALF010000167.1"/>
</dbReference>
<organism evidence="2 3">
    <name type="scientific">Kitasatospora nipponensis</name>
    <dbReference type="NCBI Taxonomy" id="258049"/>
    <lineage>
        <taxon>Bacteria</taxon>
        <taxon>Bacillati</taxon>
        <taxon>Actinomycetota</taxon>
        <taxon>Actinomycetes</taxon>
        <taxon>Kitasatosporales</taxon>
        <taxon>Streptomycetaceae</taxon>
        <taxon>Kitasatospora</taxon>
    </lineage>
</organism>
<dbReference type="InterPro" id="IPR029063">
    <property type="entry name" value="SAM-dependent_MTases_sf"/>
</dbReference>
<dbReference type="Proteomes" id="UP001500037">
    <property type="component" value="Unassembled WGS sequence"/>
</dbReference>
<dbReference type="CDD" id="cd02440">
    <property type="entry name" value="AdoMet_MTases"/>
    <property type="match status" value="1"/>
</dbReference>
<gene>
    <name evidence="2" type="ORF">GCM10009665_62830</name>
</gene>
<proteinExistence type="predicted"/>
<comment type="caution">
    <text evidence="2">The sequence shown here is derived from an EMBL/GenBank/DDBJ whole genome shotgun (WGS) entry which is preliminary data.</text>
</comment>
<evidence type="ECO:0000259" key="1">
    <source>
        <dbReference type="Pfam" id="PF08241"/>
    </source>
</evidence>
<feature type="domain" description="Methyltransferase type 11" evidence="1">
    <location>
        <begin position="46"/>
        <end position="135"/>
    </location>
</feature>
<dbReference type="PANTHER" id="PTHR43591:SF24">
    <property type="entry name" value="2-METHOXY-6-POLYPRENYL-1,4-BENZOQUINOL METHYLASE, MITOCHONDRIAL"/>
    <property type="match status" value="1"/>
</dbReference>